<reference evidence="3" key="1">
    <citation type="submission" date="2024-07" db="EMBL/GenBank/DDBJ databases">
        <authorList>
            <person name="Biller S.J."/>
        </authorList>
    </citation>
    <scope>NUCLEOTIDE SEQUENCE</scope>
    <source>
        <strain evidence="3">WC2429</strain>
    </source>
</reference>
<dbReference type="AlphaFoldDB" id="A0AB39WLH1"/>
<keyword evidence="1" id="KW-1133">Transmembrane helix</keyword>
<accession>A0AB39WLH1</accession>
<gene>
    <name evidence="3" type="ORF">AB3G32_11875</name>
</gene>
<evidence type="ECO:0000259" key="2">
    <source>
        <dbReference type="Pfam" id="PF26273"/>
    </source>
</evidence>
<sequence>MKKLNYFVPTKQGIIIGAAVGIATKNIAVGIVLILIFSLASNIKLIKR</sequence>
<evidence type="ECO:0000313" key="3">
    <source>
        <dbReference type="EMBL" id="XDV01023.1"/>
    </source>
</evidence>
<feature type="domain" description="Glycine zipper-like" evidence="2">
    <location>
        <begin position="13"/>
        <end position="41"/>
    </location>
</feature>
<dbReference type="Pfam" id="PF26273">
    <property type="entry name" value="Gly_zipper"/>
    <property type="match status" value="1"/>
</dbReference>
<proteinExistence type="predicted"/>
<evidence type="ECO:0000256" key="1">
    <source>
        <dbReference type="SAM" id="Phobius"/>
    </source>
</evidence>
<keyword evidence="1" id="KW-0472">Membrane</keyword>
<name>A0AB39WLH1_9FLAO</name>
<dbReference type="EMBL" id="CP165627">
    <property type="protein sequence ID" value="XDV01023.1"/>
    <property type="molecule type" value="Genomic_DNA"/>
</dbReference>
<organism evidence="3">
    <name type="scientific">Flavobacterium sp. WC2429</name>
    <dbReference type="NCBI Taxonomy" id="3234140"/>
    <lineage>
        <taxon>Bacteria</taxon>
        <taxon>Pseudomonadati</taxon>
        <taxon>Bacteroidota</taxon>
        <taxon>Flavobacteriia</taxon>
        <taxon>Flavobacteriales</taxon>
        <taxon>Flavobacteriaceae</taxon>
        <taxon>Flavobacterium</taxon>
    </lineage>
</organism>
<dbReference type="InterPro" id="IPR058598">
    <property type="entry name" value="Gly_zipper-like_dom"/>
</dbReference>
<keyword evidence="1" id="KW-0812">Transmembrane</keyword>
<protein>
    <recommendedName>
        <fullName evidence="2">Glycine zipper-like domain-containing protein</fullName>
    </recommendedName>
</protein>
<dbReference type="RefSeq" id="WP_369764954.1">
    <property type="nucleotide sequence ID" value="NZ_CP165627.1"/>
</dbReference>
<feature type="transmembrane region" description="Helical" evidence="1">
    <location>
        <begin position="14"/>
        <end position="40"/>
    </location>
</feature>